<protein>
    <recommendedName>
        <fullName evidence="3 8">Beta-galactosidase</fullName>
        <ecNumber evidence="3 8">3.2.1.23</ecNumber>
    </recommendedName>
</protein>
<proteinExistence type="inferred from homology"/>
<dbReference type="SMART" id="SM01029">
    <property type="entry name" value="BetaGal_dom2"/>
    <property type="match status" value="1"/>
</dbReference>
<evidence type="ECO:0000313" key="12">
    <source>
        <dbReference type="EMBL" id="THU80807.1"/>
    </source>
</evidence>
<feature type="domain" description="Beta-galactosidase" evidence="11">
    <location>
        <begin position="382"/>
        <end position="567"/>
    </location>
</feature>
<dbReference type="InterPro" id="IPR036833">
    <property type="entry name" value="BetaGal_dom3_sf"/>
</dbReference>
<sequence>MLLWTFSVLLCALSVAFAKSRGISGRHVLRQTQTNGLQDIVTWDEYSFMINGERIALFGGEIHPYRMPVQSLHLDVFQKVKALGFNAVSFYIFWGILEPKRGELSFEGFRDLQPFFDAAMEAGIYLIARPGPYINAETTGGGFPGWGTSVSGLWRTSNSSYVDAYQNYIKTVGSKIAENQITNGGPVILVQAENEYSGWQEPYSEDFVYESRLLEDLRAAGIVVPITTNDAWPGGHYLEVDVYGYDSYPNGFDCAHPNTWLSDAVPEYFFGAHEGFNPEDLNAVYEFQGGAIDGWGGAGYANCAVLTGPEFERVFYKNEFAMSTTMLSLYMLYGGTNWGGIGMPGVYTSYDYGSAIAEDRTLREKYYEIKLQANFWAVSPAYLTSRPMNIFASQAAFTGNNALKTTQTLDAVGNQTGFYVVRQTDASTNAIQTYQLTVPTSAGELIIPQLEGNLTLSGKDSKIHVVDYQAGSTTLLYSTGEIMTWATIDGRDIILIYGNEGEIHETAFKFNTSTVPSASVVSGSGTIKQKANGNSLVIQYKTTGQTVVAIGSKALLYILDRDNAYEFWVLHPPSAGPFAHFSTENPIIIKGGYLMRSVFISGDTLSVTGDLNQTVSSLEIIAPAASSKVVKFNGKPIHTGKTAYGTLKTTQVIATLPSVTLPNLSSLKWKTADSLPEITSQYSDESWTVANRTITVNLLGVEVTANLSASLYGYHTGNTLWRGHFNASGSETGITLDVWGGLAFGYSIWLDSDFLGSWEGDASHSTFEGTFDFPRVLVAGSSHVITVLQDHMGLEENWASAGEQFKTPRGIVNFEFLGSNTTKVDVWKVTGNLGGEDYVDKTRGALNEGGLFAERQGWHLPGFDDSHWDTGSPTVGISQAGVQFYRTEFNLNVPSGVDYPIAIAVSNTTTGVHFRSQFYVNGYQFGKYVNHIGPQTIFSVPQGILNYQGSNTLAVSLWAADPTGAELESLNLQFTAKVDSVMPPVVNVPMPNWTPRVGAY</sequence>
<evidence type="ECO:0000256" key="4">
    <source>
        <dbReference type="ARBA" id="ARBA00022729"/>
    </source>
</evidence>
<evidence type="ECO:0000256" key="3">
    <source>
        <dbReference type="ARBA" id="ARBA00012756"/>
    </source>
</evidence>
<reference evidence="12 13" key="1">
    <citation type="journal article" date="2019" name="Nat. Ecol. Evol.">
        <title>Megaphylogeny resolves global patterns of mushroom evolution.</title>
        <authorList>
            <person name="Varga T."/>
            <person name="Krizsan K."/>
            <person name="Foldi C."/>
            <person name="Dima B."/>
            <person name="Sanchez-Garcia M."/>
            <person name="Sanchez-Ramirez S."/>
            <person name="Szollosi G.J."/>
            <person name="Szarkandi J.G."/>
            <person name="Papp V."/>
            <person name="Albert L."/>
            <person name="Andreopoulos W."/>
            <person name="Angelini C."/>
            <person name="Antonin V."/>
            <person name="Barry K.W."/>
            <person name="Bougher N.L."/>
            <person name="Buchanan P."/>
            <person name="Buyck B."/>
            <person name="Bense V."/>
            <person name="Catcheside P."/>
            <person name="Chovatia M."/>
            <person name="Cooper J."/>
            <person name="Damon W."/>
            <person name="Desjardin D."/>
            <person name="Finy P."/>
            <person name="Geml J."/>
            <person name="Haridas S."/>
            <person name="Hughes K."/>
            <person name="Justo A."/>
            <person name="Karasinski D."/>
            <person name="Kautmanova I."/>
            <person name="Kiss B."/>
            <person name="Kocsube S."/>
            <person name="Kotiranta H."/>
            <person name="LaButti K.M."/>
            <person name="Lechner B.E."/>
            <person name="Liimatainen K."/>
            <person name="Lipzen A."/>
            <person name="Lukacs Z."/>
            <person name="Mihaltcheva S."/>
            <person name="Morgado L.N."/>
            <person name="Niskanen T."/>
            <person name="Noordeloos M.E."/>
            <person name="Ohm R.A."/>
            <person name="Ortiz-Santana B."/>
            <person name="Ovrebo C."/>
            <person name="Racz N."/>
            <person name="Riley R."/>
            <person name="Savchenko A."/>
            <person name="Shiryaev A."/>
            <person name="Soop K."/>
            <person name="Spirin V."/>
            <person name="Szebenyi C."/>
            <person name="Tomsovsky M."/>
            <person name="Tulloss R.E."/>
            <person name="Uehling J."/>
            <person name="Grigoriev I.V."/>
            <person name="Vagvolgyi C."/>
            <person name="Papp T."/>
            <person name="Martin F.M."/>
            <person name="Miettinen O."/>
            <person name="Hibbett D.S."/>
            <person name="Nagy L.G."/>
        </authorList>
    </citation>
    <scope>NUCLEOTIDE SEQUENCE [LARGE SCALE GENOMIC DNA]</scope>
    <source>
        <strain evidence="12 13">CBS 962.96</strain>
    </source>
</reference>
<evidence type="ECO:0000256" key="7">
    <source>
        <dbReference type="ARBA" id="ARBA00023295"/>
    </source>
</evidence>
<dbReference type="Gene3D" id="3.20.20.80">
    <property type="entry name" value="Glycosidases"/>
    <property type="match status" value="1"/>
</dbReference>
<dbReference type="InterPro" id="IPR017853">
    <property type="entry name" value="GH"/>
</dbReference>
<keyword evidence="13" id="KW-1185">Reference proteome</keyword>
<dbReference type="EC" id="3.2.1.23" evidence="3 8"/>
<evidence type="ECO:0000256" key="10">
    <source>
        <dbReference type="SAM" id="SignalP"/>
    </source>
</evidence>
<dbReference type="PANTHER" id="PTHR23421">
    <property type="entry name" value="BETA-GALACTOSIDASE RELATED"/>
    <property type="match status" value="1"/>
</dbReference>
<comment type="catalytic activity">
    <reaction evidence="1 8">
        <text>Hydrolysis of terminal non-reducing beta-D-galactose residues in beta-D-galactosides.</text>
        <dbReference type="EC" id="3.2.1.23"/>
    </reaction>
</comment>
<keyword evidence="5 8" id="KW-0378">Hydrolase</keyword>
<dbReference type="EMBL" id="ML179868">
    <property type="protein sequence ID" value="THU80807.1"/>
    <property type="molecule type" value="Genomic_DNA"/>
</dbReference>
<organism evidence="12 13">
    <name type="scientific">Dendrothele bispora (strain CBS 962.96)</name>
    <dbReference type="NCBI Taxonomy" id="1314807"/>
    <lineage>
        <taxon>Eukaryota</taxon>
        <taxon>Fungi</taxon>
        <taxon>Dikarya</taxon>
        <taxon>Basidiomycota</taxon>
        <taxon>Agaricomycotina</taxon>
        <taxon>Agaricomycetes</taxon>
        <taxon>Agaricomycetidae</taxon>
        <taxon>Agaricales</taxon>
        <taxon>Agaricales incertae sedis</taxon>
        <taxon>Dendrothele</taxon>
    </lineage>
</organism>
<dbReference type="InterPro" id="IPR018954">
    <property type="entry name" value="Betagal_dom2"/>
</dbReference>
<dbReference type="InterPro" id="IPR008979">
    <property type="entry name" value="Galactose-bd-like_sf"/>
</dbReference>
<dbReference type="InterPro" id="IPR025300">
    <property type="entry name" value="BetaGal_jelly_roll_dom"/>
</dbReference>
<dbReference type="Pfam" id="PF01301">
    <property type="entry name" value="Glyco_hydro_35"/>
    <property type="match status" value="1"/>
</dbReference>
<dbReference type="AlphaFoldDB" id="A0A4S8KXR6"/>
<evidence type="ECO:0000256" key="1">
    <source>
        <dbReference type="ARBA" id="ARBA00001412"/>
    </source>
</evidence>
<gene>
    <name evidence="12" type="ORF">K435DRAFT_767816</name>
</gene>
<dbReference type="SUPFAM" id="SSF117100">
    <property type="entry name" value="Beta-galactosidase LacA, domain 3"/>
    <property type="match status" value="1"/>
</dbReference>
<dbReference type="InterPro" id="IPR001944">
    <property type="entry name" value="Glycoside_Hdrlase_35"/>
</dbReference>
<evidence type="ECO:0000256" key="9">
    <source>
        <dbReference type="RuleBase" id="RU003679"/>
    </source>
</evidence>
<evidence type="ECO:0000256" key="8">
    <source>
        <dbReference type="RuleBase" id="RU000675"/>
    </source>
</evidence>
<dbReference type="Gene3D" id="2.60.120.260">
    <property type="entry name" value="Galactose-binding domain-like"/>
    <property type="match status" value="2"/>
</dbReference>
<dbReference type="Gene3D" id="2.60.390.10">
    <property type="entry name" value="Beta-galactosidase, domain 3"/>
    <property type="match status" value="1"/>
</dbReference>
<comment type="similarity">
    <text evidence="2 9">Belongs to the glycosyl hydrolase 35 family.</text>
</comment>
<dbReference type="PRINTS" id="PR00742">
    <property type="entry name" value="GLHYDRLASE35"/>
</dbReference>
<dbReference type="GO" id="GO:0004565">
    <property type="term" value="F:beta-galactosidase activity"/>
    <property type="evidence" value="ECO:0007669"/>
    <property type="project" value="UniProtKB-EC"/>
</dbReference>
<feature type="signal peptide" evidence="10">
    <location>
        <begin position="1"/>
        <end position="18"/>
    </location>
</feature>
<keyword evidence="7 8" id="KW-0326">Glycosidase</keyword>
<dbReference type="Pfam" id="PF10435">
    <property type="entry name" value="BetaGal_dom2"/>
    <property type="match status" value="1"/>
</dbReference>
<dbReference type="SUPFAM" id="SSF51011">
    <property type="entry name" value="Glycosyl hydrolase domain"/>
    <property type="match status" value="1"/>
</dbReference>
<name>A0A4S8KXR6_DENBC</name>
<feature type="chain" id="PRO_5020734832" description="Beta-galactosidase" evidence="10">
    <location>
        <begin position="19"/>
        <end position="1000"/>
    </location>
</feature>
<evidence type="ECO:0000259" key="11">
    <source>
        <dbReference type="SMART" id="SM01029"/>
    </source>
</evidence>
<evidence type="ECO:0000256" key="6">
    <source>
        <dbReference type="ARBA" id="ARBA00023180"/>
    </source>
</evidence>
<dbReference type="Gene3D" id="2.102.20.10">
    <property type="entry name" value="Beta-galactosidase, domain 2"/>
    <property type="match status" value="1"/>
</dbReference>
<dbReference type="InterPro" id="IPR037110">
    <property type="entry name" value="Betagal_dom2_sf"/>
</dbReference>
<dbReference type="Proteomes" id="UP000297245">
    <property type="component" value="Unassembled WGS sequence"/>
</dbReference>
<dbReference type="InterPro" id="IPR031330">
    <property type="entry name" value="Gly_Hdrlase_35_cat"/>
</dbReference>
<evidence type="ECO:0000313" key="13">
    <source>
        <dbReference type="Proteomes" id="UP000297245"/>
    </source>
</evidence>
<evidence type="ECO:0000256" key="5">
    <source>
        <dbReference type="ARBA" id="ARBA00022801"/>
    </source>
</evidence>
<dbReference type="InterPro" id="IPR019801">
    <property type="entry name" value="Glyco_hydro_35_CS"/>
</dbReference>
<keyword evidence="6" id="KW-0325">Glycoprotein</keyword>
<dbReference type="InterPro" id="IPR025972">
    <property type="entry name" value="BetaGal_dom3"/>
</dbReference>
<accession>A0A4S8KXR6</accession>
<dbReference type="Pfam" id="PF13363">
    <property type="entry name" value="BetaGal_dom3"/>
    <property type="match status" value="1"/>
</dbReference>
<evidence type="ECO:0000256" key="2">
    <source>
        <dbReference type="ARBA" id="ARBA00009809"/>
    </source>
</evidence>
<keyword evidence="4 10" id="KW-0732">Signal</keyword>
<dbReference type="PROSITE" id="PS01182">
    <property type="entry name" value="GLYCOSYL_HYDROL_F35"/>
    <property type="match status" value="1"/>
</dbReference>
<dbReference type="GO" id="GO:0005975">
    <property type="term" value="P:carbohydrate metabolic process"/>
    <property type="evidence" value="ECO:0007669"/>
    <property type="project" value="InterPro"/>
</dbReference>
<dbReference type="OrthoDB" id="1657402at2759"/>
<dbReference type="SUPFAM" id="SSF49785">
    <property type="entry name" value="Galactose-binding domain-like"/>
    <property type="match status" value="2"/>
</dbReference>
<dbReference type="FunFam" id="3.20.20.80:FF:000040">
    <property type="entry name" value="Beta-galactosidase A"/>
    <property type="match status" value="1"/>
</dbReference>
<dbReference type="SUPFAM" id="SSF51445">
    <property type="entry name" value="(Trans)glycosidases"/>
    <property type="match status" value="1"/>
</dbReference>
<dbReference type="Pfam" id="PF13364">
    <property type="entry name" value="BetaGal_ABD2"/>
    <property type="match status" value="2"/>
</dbReference>